<name>A0A4W4EG83_ELEEL</name>
<keyword evidence="7" id="KW-1185">Reference proteome</keyword>
<evidence type="ECO:0000256" key="5">
    <source>
        <dbReference type="ARBA" id="ARBA00023157"/>
    </source>
</evidence>
<keyword evidence="5" id="KW-1015">Disulfide bond</keyword>
<reference evidence="7" key="2">
    <citation type="journal article" date="2017" name="Sci. Adv.">
        <title>A tail of two voltages: Proteomic comparison of the three electric organs of the electric eel.</title>
        <authorList>
            <person name="Traeger L.L."/>
            <person name="Sabat G."/>
            <person name="Barrett-Wilt G.A."/>
            <person name="Wells G.B."/>
            <person name="Sussman M.R."/>
        </authorList>
    </citation>
    <scope>NUCLEOTIDE SEQUENCE [LARGE SCALE GENOMIC DNA]</scope>
</reference>
<reference evidence="6" key="3">
    <citation type="submission" date="2020-05" db="EMBL/GenBank/DDBJ databases">
        <title>Electrophorus electricus (electric eel) genome, fEleEle1, primary haplotype.</title>
        <authorList>
            <person name="Myers G."/>
            <person name="Meyer A."/>
            <person name="Fedrigo O."/>
            <person name="Formenti G."/>
            <person name="Rhie A."/>
            <person name="Tracey A."/>
            <person name="Sims Y."/>
            <person name="Jarvis E.D."/>
        </authorList>
    </citation>
    <scope>NUCLEOTIDE SEQUENCE [LARGE SCALE GENOMIC DNA]</scope>
</reference>
<dbReference type="Ensembl" id="ENSEEET00000011162.2">
    <property type="protein sequence ID" value="ENSEEEP00000011033.2"/>
    <property type="gene ID" value="ENSEEEG00000005585.2"/>
</dbReference>
<dbReference type="PANTHER" id="PTHR28593">
    <property type="entry name" value="METEORIN-LIKE PROTEIN"/>
    <property type="match status" value="1"/>
</dbReference>
<comment type="subcellular location">
    <subcellularLocation>
        <location evidence="1">Secreted</location>
    </subcellularLocation>
</comment>
<dbReference type="GO" id="GO:0005179">
    <property type="term" value="F:hormone activity"/>
    <property type="evidence" value="ECO:0007669"/>
    <property type="project" value="TreeGrafter"/>
</dbReference>
<evidence type="ECO:0000256" key="4">
    <source>
        <dbReference type="ARBA" id="ARBA00022729"/>
    </source>
</evidence>
<evidence type="ECO:0000313" key="6">
    <source>
        <dbReference type="Ensembl" id="ENSEEEP00000011033.2"/>
    </source>
</evidence>
<dbReference type="Proteomes" id="UP000314983">
    <property type="component" value="Chromosome 1"/>
</dbReference>
<dbReference type="GeneTree" id="ENSGT00390000001390"/>
<accession>A0A4W4EG83</accession>
<dbReference type="PANTHER" id="PTHR28593:SF4">
    <property type="entry name" value="METEORIN-LIKE PROTEIN"/>
    <property type="match status" value="1"/>
</dbReference>
<keyword evidence="4" id="KW-0732">Signal</keyword>
<evidence type="ECO:0000256" key="3">
    <source>
        <dbReference type="ARBA" id="ARBA00022525"/>
    </source>
</evidence>
<organism evidence="6 7">
    <name type="scientific">Electrophorus electricus</name>
    <name type="common">Electric eel</name>
    <name type="synonym">Gymnotus electricus</name>
    <dbReference type="NCBI Taxonomy" id="8005"/>
    <lineage>
        <taxon>Eukaryota</taxon>
        <taxon>Metazoa</taxon>
        <taxon>Chordata</taxon>
        <taxon>Craniata</taxon>
        <taxon>Vertebrata</taxon>
        <taxon>Euteleostomi</taxon>
        <taxon>Actinopterygii</taxon>
        <taxon>Neopterygii</taxon>
        <taxon>Teleostei</taxon>
        <taxon>Ostariophysi</taxon>
        <taxon>Gymnotiformes</taxon>
        <taxon>Gymnotoidei</taxon>
        <taxon>Gymnotidae</taxon>
        <taxon>Electrophorus</taxon>
    </lineage>
</organism>
<dbReference type="STRING" id="8005.ENSEEEP00000011033"/>
<reference evidence="6" key="4">
    <citation type="submission" date="2025-08" db="UniProtKB">
        <authorList>
            <consortium name="Ensembl"/>
        </authorList>
    </citation>
    <scope>IDENTIFICATION</scope>
</reference>
<proteinExistence type="inferred from homology"/>
<keyword evidence="3" id="KW-0964">Secreted</keyword>
<dbReference type="InterPro" id="IPR051998">
    <property type="entry name" value="Meteorin-like"/>
</dbReference>
<evidence type="ECO:0008006" key="8">
    <source>
        <dbReference type="Google" id="ProtNLM"/>
    </source>
</evidence>
<evidence type="ECO:0000313" key="7">
    <source>
        <dbReference type="Proteomes" id="UP000314983"/>
    </source>
</evidence>
<protein>
    <recommendedName>
        <fullName evidence="8">Meteorin-like protein</fullName>
    </recommendedName>
</protein>
<dbReference type="AlphaFoldDB" id="A0A4W4EG83"/>
<sequence length="279" mass="31438">MLCFLSSCIADLCNWSGSGLVREPFLGTVQQVRLRCTEGSVKWLYPTQALRVVLEPNLSTARHTTVCIKLFRAFHGAAVYIERAGVLDLVMTDDKHPEQVHCFLVNDFQSPSIFLLANPQRDVRRRVVGFRYELRKKSTAVKVHPVFSSALTASCRPCNDSEILQAICSSDFVVLGCIRNVSHDPEQQMSVIEVEEARVYRQRSGVFERDPVLSGGHWHGHIHTLLQCQVRAGAGQFLFTGTEHFGEAWLSCAPRFKDFQTLYHSARVAQKIPCDFSLV</sequence>
<reference evidence="7" key="1">
    <citation type="journal article" date="2014" name="Science">
        <title>Nonhuman genetics. Genomic basis for the convergent evolution of electric organs.</title>
        <authorList>
            <person name="Gallant J.R."/>
            <person name="Traeger L.L."/>
            <person name="Volkening J.D."/>
            <person name="Moffett H."/>
            <person name="Chen P.H."/>
            <person name="Novina C.D."/>
            <person name="Phillips G.N.Jr."/>
            <person name="Anand R."/>
            <person name="Wells G.B."/>
            <person name="Pinch M."/>
            <person name="Guth R."/>
            <person name="Unguez G.A."/>
            <person name="Albert J.S."/>
            <person name="Zakon H.H."/>
            <person name="Samanta M.P."/>
            <person name="Sussman M.R."/>
        </authorList>
    </citation>
    <scope>NUCLEOTIDE SEQUENCE [LARGE SCALE GENOMIC DNA]</scope>
</reference>
<reference evidence="6" key="5">
    <citation type="submission" date="2025-09" db="UniProtKB">
        <authorList>
            <consortium name="Ensembl"/>
        </authorList>
    </citation>
    <scope>IDENTIFICATION</scope>
</reference>
<evidence type="ECO:0000256" key="2">
    <source>
        <dbReference type="ARBA" id="ARBA00005669"/>
    </source>
</evidence>
<dbReference type="OMA" id="TMGFRYE"/>
<dbReference type="GO" id="GO:0005615">
    <property type="term" value="C:extracellular space"/>
    <property type="evidence" value="ECO:0007669"/>
    <property type="project" value="TreeGrafter"/>
</dbReference>
<comment type="similarity">
    <text evidence="2">Belongs to the meteorin family.</text>
</comment>
<evidence type="ECO:0000256" key="1">
    <source>
        <dbReference type="ARBA" id="ARBA00004613"/>
    </source>
</evidence>